<evidence type="ECO:0000256" key="1">
    <source>
        <dbReference type="ARBA" id="ARBA00010518"/>
    </source>
</evidence>
<gene>
    <name evidence="6" type="primary">ansA</name>
    <name evidence="6" type="ORF">GCM10007989_16290</name>
</gene>
<evidence type="ECO:0000256" key="2">
    <source>
        <dbReference type="ARBA" id="ARBA00022801"/>
    </source>
</evidence>
<evidence type="ECO:0000313" key="6">
    <source>
        <dbReference type="EMBL" id="GHA21697.1"/>
    </source>
</evidence>
<accession>A0A918S515</accession>
<dbReference type="InterPro" id="IPR037152">
    <property type="entry name" value="L-asparaginase_N_sf"/>
</dbReference>
<organism evidence="6 7">
    <name type="scientific">Devosia pacifica</name>
    <dbReference type="NCBI Taxonomy" id="1335967"/>
    <lineage>
        <taxon>Bacteria</taxon>
        <taxon>Pseudomonadati</taxon>
        <taxon>Pseudomonadota</taxon>
        <taxon>Alphaproteobacteria</taxon>
        <taxon>Hyphomicrobiales</taxon>
        <taxon>Devosiaceae</taxon>
        <taxon>Devosia</taxon>
    </lineage>
</organism>
<reference evidence="6" key="2">
    <citation type="submission" date="2020-09" db="EMBL/GenBank/DDBJ databases">
        <authorList>
            <person name="Sun Q."/>
            <person name="Kim S."/>
        </authorList>
    </citation>
    <scope>NUCLEOTIDE SEQUENCE</scope>
    <source>
        <strain evidence="6">KCTC 32437</strain>
    </source>
</reference>
<dbReference type="AlphaFoldDB" id="A0A918S515"/>
<dbReference type="SUPFAM" id="SSF53774">
    <property type="entry name" value="Glutaminase/Asparaginase"/>
    <property type="match status" value="1"/>
</dbReference>
<evidence type="ECO:0000256" key="3">
    <source>
        <dbReference type="PIRSR" id="PIRSR001220-1"/>
    </source>
</evidence>
<keyword evidence="2" id="KW-0378">Hydrolase</keyword>
<evidence type="ECO:0000259" key="5">
    <source>
        <dbReference type="Pfam" id="PF17763"/>
    </source>
</evidence>
<proteinExistence type="inferred from homology"/>
<dbReference type="InterPro" id="IPR004550">
    <property type="entry name" value="AsnASE_II"/>
</dbReference>
<dbReference type="Gene3D" id="3.40.50.40">
    <property type="match status" value="1"/>
</dbReference>
<dbReference type="InterPro" id="IPR027474">
    <property type="entry name" value="L-asparaginase_N"/>
</dbReference>
<evidence type="ECO:0000313" key="7">
    <source>
        <dbReference type="Proteomes" id="UP000646579"/>
    </source>
</evidence>
<dbReference type="EMBL" id="BMZE01000002">
    <property type="protein sequence ID" value="GHA21697.1"/>
    <property type="molecule type" value="Genomic_DNA"/>
</dbReference>
<protein>
    <submittedName>
        <fullName evidence="6">L-asparaginase</fullName>
    </submittedName>
</protein>
<dbReference type="GO" id="GO:0006528">
    <property type="term" value="P:asparagine metabolic process"/>
    <property type="evidence" value="ECO:0007669"/>
    <property type="project" value="InterPro"/>
</dbReference>
<evidence type="ECO:0000259" key="4">
    <source>
        <dbReference type="Pfam" id="PF00710"/>
    </source>
</evidence>
<feature type="active site" description="O-isoaspartyl threonine intermediate" evidence="3">
    <location>
        <position position="17"/>
    </location>
</feature>
<dbReference type="PANTHER" id="PTHR11707">
    <property type="entry name" value="L-ASPARAGINASE"/>
    <property type="match status" value="1"/>
</dbReference>
<dbReference type="RefSeq" id="WP_244640050.1">
    <property type="nucleotide sequence ID" value="NZ_BMZE01000002.1"/>
</dbReference>
<dbReference type="PIRSF" id="PIRSF001220">
    <property type="entry name" value="L-ASNase_gatD"/>
    <property type="match status" value="1"/>
</dbReference>
<dbReference type="InterPro" id="IPR036152">
    <property type="entry name" value="Asp/glu_Ase-like_sf"/>
</dbReference>
<feature type="domain" description="L-asparaginase N-terminal" evidence="4">
    <location>
        <begin position="8"/>
        <end position="194"/>
    </location>
</feature>
<dbReference type="PROSITE" id="PS51732">
    <property type="entry name" value="ASN_GLN_ASE_3"/>
    <property type="match status" value="1"/>
</dbReference>
<dbReference type="CDD" id="cd08964">
    <property type="entry name" value="L-asparaginase_II"/>
    <property type="match status" value="1"/>
</dbReference>
<name>A0A918S515_9HYPH</name>
<dbReference type="PANTHER" id="PTHR11707:SF28">
    <property type="entry name" value="60 KDA LYSOPHOSPHOLIPASE"/>
    <property type="match status" value="1"/>
</dbReference>
<dbReference type="SMART" id="SM00870">
    <property type="entry name" value="Asparaginase"/>
    <property type="match status" value="1"/>
</dbReference>
<dbReference type="InterPro" id="IPR027473">
    <property type="entry name" value="L-asparaginase_C"/>
</dbReference>
<dbReference type="SFLD" id="SFLDS00057">
    <property type="entry name" value="Glutaminase/Asparaginase"/>
    <property type="match status" value="1"/>
</dbReference>
<dbReference type="InterPro" id="IPR006034">
    <property type="entry name" value="Asparaginase/glutaminase-like"/>
</dbReference>
<feature type="domain" description="Asparaginase/glutaminase C-terminal" evidence="5">
    <location>
        <begin position="210"/>
        <end position="325"/>
    </location>
</feature>
<dbReference type="InterPro" id="IPR040919">
    <property type="entry name" value="Asparaginase_C"/>
</dbReference>
<dbReference type="PIRSF" id="PIRSF500176">
    <property type="entry name" value="L_ASNase"/>
    <property type="match status" value="1"/>
</dbReference>
<dbReference type="Proteomes" id="UP000646579">
    <property type="component" value="Unassembled WGS sequence"/>
</dbReference>
<dbReference type="Pfam" id="PF00710">
    <property type="entry name" value="Asparaginase"/>
    <property type="match status" value="1"/>
</dbReference>
<comment type="similarity">
    <text evidence="1">Belongs to the asparaginase 1 family.</text>
</comment>
<reference evidence="6" key="1">
    <citation type="journal article" date="2014" name="Int. J. Syst. Evol. Microbiol.">
        <title>Complete genome sequence of Corynebacterium casei LMG S-19264T (=DSM 44701T), isolated from a smear-ripened cheese.</title>
        <authorList>
            <consortium name="US DOE Joint Genome Institute (JGI-PGF)"/>
            <person name="Walter F."/>
            <person name="Albersmeier A."/>
            <person name="Kalinowski J."/>
            <person name="Ruckert C."/>
        </authorList>
    </citation>
    <scope>NUCLEOTIDE SEQUENCE</scope>
    <source>
        <strain evidence="6">KCTC 32437</strain>
    </source>
</reference>
<comment type="caution">
    <text evidence="6">The sequence shown here is derived from an EMBL/GenBank/DDBJ whole genome shotgun (WGS) entry which is preliminary data.</text>
</comment>
<sequence length="329" mass="34048">MTSKALPRVHIIVLGGTITMMPEPQGGFVPTLSGDDLIASVPSLADIADLTVETPFLVPGSSLSFDNIRAVSQRIAAVLEEGADGIVIVQGTDTIDETAFLFELAYHGEIPLVVTGAMRGASAAGADGPANLLAAVTTASSEEARGLGTLVVLNDEIHAARFVEKSHKALPSAFASPSAGPLGAVIENQVRILVRPDRLPTLGPMPELKRIAIIKLGLGDDGDLIQCAIDLGYAGLVIEGMGAGHVPAAVLPALEAVAGSIPIVLTSRVPAGPVFENSYGFAGSEKDLRQRGLIPAGALTATKARLLLAFLVANEHSDATITSVFRRYR</sequence>
<dbReference type="Gene3D" id="3.40.50.1170">
    <property type="entry name" value="L-asparaginase, N-terminal domain"/>
    <property type="match status" value="1"/>
</dbReference>
<dbReference type="Pfam" id="PF17763">
    <property type="entry name" value="Asparaginase_C"/>
    <property type="match status" value="1"/>
</dbReference>
<keyword evidence="7" id="KW-1185">Reference proteome</keyword>
<dbReference type="GO" id="GO:0004067">
    <property type="term" value="F:asparaginase activity"/>
    <property type="evidence" value="ECO:0007669"/>
    <property type="project" value="UniProtKB-UniRule"/>
</dbReference>
<dbReference type="PRINTS" id="PR00139">
    <property type="entry name" value="ASNGLNASE"/>
</dbReference>